<dbReference type="AlphaFoldDB" id="A0A0N5ABP3"/>
<dbReference type="PROSITE" id="PS50157">
    <property type="entry name" value="ZINC_FINGER_C2H2_2"/>
    <property type="match status" value="2"/>
</dbReference>
<dbReference type="Pfam" id="PF13909">
    <property type="entry name" value="zf-H2C2_5"/>
    <property type="match status" value="1"/>
</dbReference>
<evidence type="ECO:0000256" key="6">
    <source>
        <dbReference type="ARBA" id="ARBA00023125"/>
    </source>
</evidence>
<feature type="region of interest" description="Disordered" evidence="9">
    <location>
        <begin position="1"/>
        <end position="24"/>
    </location>
</feature>
<accession>A0A0N5ABP3</accession>
<dbReference type="InterPro" id="IPR050589">
    <property type="entry name" value="Ikaros_C2H2-ZF"/>
</dbReference>
<dbReference type="WBParaSite" id="SMUV_0000156901-mRNA-1">
    <property type="protein sequence ID" value="SMUV_0000156901-mRNA-1"/>
    <property type="gene ID" value="SMUV_0000156901"/>
</dbReference>
<evidence type="ECO:0000256" key="7">
    <source>
        <dbReference type="ARBA" id="ARBA00023242"/>
    </source>
</evidence>
<name>A0A0N5ABP3_9BILA</name>
<keyword evidence="3" id="KW-0677">Repeat</keyword>
<keyword evidence="5" id="KW-0862">Zinc</keyword>
<proteinExistence type="predicted"/>
<evidence type="ECO:0000256" key="4">
    <source>
        <dbReference type="ARBA" id="ARBA00022771"/>
    </source>
</evidence>
<protein>
    <submittedName>
        <fullName evidence="12">C2H2-type domain-containing protein</fullName>
    </submittedName>
</protein>
<keyword evidence="7" id="KW-0539">Nucleus</keyword>
<dbReference type="GO" id="GO:0005634">
    <property type="term" value="C:nucleus"/>
    <property type="evidence" value="ECO:0007669"/>
    <property type="project" value="UniProtKB-SubCell"/>
</dbReference>
<evidence type="ECO:0000256" key="8">
    <source>
        <dbReference type="PROSITE-ProRule" id="PRU00042"/>
    </source>
</evidence>
<evidence type="ECO:0000256" key="3">
    <source>
        <dbReference type="ARBA" id="ARBA00022737"/>
    </source>
</evidence>
<evidence type="ECO:0000256" key="1">
    <source>
        <dbReference type="ARBA" id="ARBA00004123"/>
    </source>
</evidence>
<evidence type="ECO:0000313" key="11">
    <source>
        <dbReference type="Proteomes" id="UP000046393"/>
    </source>
</evidence>
<dbReference type="GO" id="GO:0003700">
    <property type="term" value="F:DNA-binding transcription factor activity"/>
    <property type="evidence" value="ECO:0007669"/>
    <property type="project" value="TreeGrafter"/>
</dbReference>
<dbReference type="STRING" id="451379.A0A0N5ABP3"/>
<evidence type="ECO:0000313" key="12">
    <source>
        <dbReference type="WBParaSite" id="SMUV_0000156901-mRNA-1"/>
    </source>
</evidence>
<keyword evidence="2" id="KW-0479">Metal-binding</keyword>
<feature type="domain" description="C2H2-type" evidence="10">
    <location>
        <begin position="70"/>
        <end position="97"/>
    </location>
</feature>
<dbReference type="Proteomes" id="UP000046393">
    <property type="component" value="Unplaced"/>
</dbReference>
<feature type="compositionally biased region" description="Polar residues" evidence="9">
    <location>
        <begin position="1"/>
        <end position="11"/>
    </location>
</feature>
<dbReference type="InterPro" id="IPR013087">
    <property type="entry name" value="Znf_C2H2_type"/>
</dbReference>
<dbReference type="SUPFAM" id="SSF57667">
    <property type="entry name" value="beta-beta-alpha zinc fingers"/>
    <property type="match status" value="1"/>
</dbReference>
<evidence type="ECO:0000256" key="9">
    <source>
        <dbReference type="SAM" id="MobiDB-lite"/>
    </source>
</evidence>
<evidence type="ECO:0000259" key="10">
    <source>
        <dbReference type="PROSITE" id="PS50157"/>
    </source>
</evidence>
<dbReference type="GO" id="GO:0000978">
    <property type="term" value="F:RNA polymerase II cis-regulatory region sequence-specific DNA binding"/>
    <property type="evidence" value="ECO:0007669"/>
    <property type="project" value="TreeGrafter"/>
</dbReference>
<feature type="domain" description="C2H2-type" evidence="10">
    <location>
        <begin position="98"/>
        <end position="121"/>
    </location>
</feature>
<comment type="subcellular location">
    <subcellularLocation>
        <location evidence="1">Nucleus</location>
    </subcellularLocation>
</comment>
<dbReference type="InterPro" id="IPR036236">
    <property type="entry name" value="Znf_C2H2_sf"/>
</dbReference>
<dbReference type="SMART" id="SM00355">
    <property type="entry name" value="ZnF_C2H2"/>
    <property type="match status" value="3"/>
</dbReference>
<organism evidence="11 12">
    <name type="scientific">Syphacia muris</name>
    <dbReference type="NCBI Taxonomy" id="451379"/>
    <lineage>
        <taxon>Eukaryota</taxon>
        <taxon>Metazoa</taxon>
        <taxon>Ecdysozoa</taxon>
        <taxon>Nematoda</taxon>
        <taxon>Chromadorea</taxon>
        <taxon>Rhabditida</taxon>
        <taxon>Spirurina</taxon>
        <taxon>Oxyuridomorpha</taxon>
        <taxon>Oxyuroidea</taxon>
        <taxon>Oxyuridae</taxon>
        <taxon>Syphacia</taxon>
    </lineage>
</organism>
<reference evidence="12" key="1">
    <citation type="submission" date="2017-02" db="UniProtKB">
        <authorList>
            <consortium name="WormBaseParasite"/>
        </authorList>
    </citation>
    <scope>IDENTIFICATION</scope>
</reference>
<dbReference type="PANTHER" id="PTHR24404:SF114">
    <property type="entry name" value="KLUMPFUSS, ISOFORM B-RELATED"/>
    <property type="match status" value="1"/>
</dbReference>
<evidence type="ECO:0000256" key="2">
    <source>
        <dbReference type="ARBA" id="ARBA00022723"/>
    </source>
</evidence>
<keyword evidence="6" id="KW-0238">DNA-binding</keyword>
<evidence type="ECO:0000256" key="5">
    <source>
        <dbReference type="ARBA" id="ARBA00022833"/>
    </source>
</evidence>
<dbReference type="PANTHER" id="PTHR24404">
    <property type="entry name" value="ZINC FINGER PROTEIN"/>
    <property type="match status" value="1"/>
</dbReference>
<sequence>SRINVPVQNHQQTRKRRRGEVANPANTLDGLVAKRADDIGRYLTENEAIESPSDDQELKRIETDPDVSTRTCSICGYQGKWVSEMIRHKRVHTNERPFKCKYCSRTSKWKADLIRHVAKTHGIRVVSKYSRSKTFDASATGLHELKDNKPEVLQAQTNESILVLMSHLRNVHNAAPYECHSCNECFNDAQTAMSHFTATTKCSRMDLMVNIAPIYNTQQSNLNFRILLSSSFLQITQIIQIECTNFDCRLIQSVLELSSPLSLLGTAGINNTQELLRRLMSTPTNNTALLPLLNQLQLTAALTNFKNTLATAPTSEGSSVDSGIGEDFDKRRAESCDKCPYKGDADSFMAHKKGHEIPKGKEKV</sequence>
<dbReference type="GO" id="GO:0006357">
    <property type="term" value="P:regulation of transcription by RNA polymerase II"/>
    <property type="evidence" value="ECO:0007669"/>
    <property type="project" value="TreeGrafter"/>
</dbReference>
<dbReference type="GO" id="GO:0008270">
    <property type="term" value="F:zinc ion binding"/>
    <property type="evidence" value="ECO:0007669"/>
    <property type="project" value="UniProtKB-KW"/>
</dbReference>
<dbReference type="Gene3D" id="3.30.160.60">
    <property type="entry name" value="Classic Zinc Finger"/>
    <property type="match status" value="2"/>
</dbReference>
<keyword evidence="11" id="KW-1185">Reference proteome</keyword>
<keyword evidence="4 8" id="KW-0863">Zinc-finger</keyword>